<dbReference type="OrthoDB" id="3553147at2759"/>
<proteinExistence type="predicted"/>
<keyword evidence="3" id="KW-1185">Reference proteome</keyword>
<name>A0A6G1IYC7_9PLEO</name>
<feature type="non-terminal residue" evidence="2">
    <location>
        <position position="87"/>
    </location>
</feature>
<organism evidence="2 3">
    <name type="scientific">Lentithecium fluviatile CBS 122367</name>
    <dbReference type="NCBI Taxonomy" id="1168545"/>
    <lineage>
        <taxon>Eukaryota</taxon>
        <taxon>Fungi</taxon>
        <taxon>Dikarya</taxon>
        <taxon>Ascomycota</taxon>
        <taxon>Pezizomycotina</taxon>
        <taxon>Dothideomycetes</taxon>
        <taxon>Pleosporomycetidae</taxon>
        <taxon>Pleosporales</taxon>
        <taxon>Massarineae</taxon>
        <taxon>Lentitheciaceae</taxon>
        <taxon>Lentithecium</taxon>
    </lineage>
</organism>
<feature type="non-terminal residue" evidence="2">
    <location>
        <position position="1"/>
    </location>
</feature>
<evidence type="ECO:0000313" key="2">
    <source>
        <dbReference type="EMBL" id="KAF2683254.1"/>
    </source>
</evidence>
<reference evidence="2" key="1">
    <citation type="journal article" date="2020" name="Stud. Mycol.">
        <title>101 Dothideomycetes genomes: a test case for predicting lifestyles and emergence of pathogens.</title>
        <authorList>
            <person name="Haridas S."/>
            <person name="Albert R."/>
            <person name="Binder M."/>
            <person name="Bloem J."/>
            <person name="Labutti K."/>
            <person name="Salamov A."/>
            <person name="Andreopoulos B."/>
            <person name="Baker S."/>
            <person name="Barry K."/>
            <person name="Bills G."/>
            <person name="Bluhm B."/>
            <person name="Cannon C."/>
            <person name="Castanera R."/>
            <person name="Culley D."/>
            <person name="Daum C."/>
            <person name="Ezra D."/>
            <person name="Gonzalez J."/>
            <person name="Henrissat B."/>
            <person name="Kuo A."/>
            <person name="Liang C."/>
            <person name="Lipzen A."/>
            <person name="Lutzoni F."/>
            <person name="Magnuson J."/>
            <person name="Mondo S."/>
            <person name="Nolan M."/>
            <person name="Ohm R."/>
            <person name="Pangilinan J."/>
            <person name="Park H.-J."/>
            <person name="Ramirez L."/>
            <person name="Alfaro M."/>
            <person name="Sun H."/>
            <person name="Tritt A."/>
            <person name="Yoshinaga Y."/>
            <person name="Zwiers L.-H."/>
            <person name="Turgeon B."/>
            <person name="Goodwin S."/>
            <person name="Spatafora J."/>
            <person name="Crous P."/>
            <person name="Grigoriev I."/>
        </authorList>
    </citation>
    <scope>NUCLEOTIDE SEQUENCE</scope>
    <source>
        <strain evidence="2">CBS 122367</strain>
    </source>
</reference>
<protein>
    <submittedName>
        <fullName evidence="2">Heterokaryon incompatibility</fullName>
    </submittedName>
</protein>
<evidence type="ECO:0000259" key="1">
    <source>
        <dbReference type="Pfam" id="PF06985"/>
    </source>
</evidence>
<dbReference type="EMBL" id="MU005584">
    <property type="protein sequence ID" value="KAF2683254.1"/>
    <property type="molecule type" value="Genomic_DNA"/>
</dbReference>
<dbReference type="InterPro" id="IPR010730">
    <property type="entry name" value="HET"/>
</dbReference>
<dbReference type="InterPro" id="IPR052895">
    <property type="entry name" value="HetReg/Transcr_Mod"/>
</dbReference>
<dbReference type="Proteomes" id="UP000799291">
    <property type="component" value="Unassembled WGS sequence"/>
</dbReference>
<gene>
    <name evidence="2" type="ORF">K458DRAFT_267331</name>
</gene>
<accession>A0A6G1IYC7</accession>
<dbReference type="PANTHER" id="PTHR24148">
    <property type="entry name" value="ANKYRIN REPEAT DOMAIN-CONTAINING PROTEIN 39 HOMOLOG-RELATED"/>
    <property type="match status" value="1"/>
</dbReference>
<sequence length="87" mass="10101">SPYYEALSYVWGTPNCTRSMQCSKRAVPLTPNFEEALLHLRLPDRPRNVWADAVCINQKDLKERGRQVRLMGEVYRKALQVLVWLGP</sequence>
<dbReference type="PANTHER" id="PTHR24148:SF64">
    <property type="entry name" value="HETEROKARYON INCOMPATIBILITY DOMAIN-CONTAINING PROTEIN"/>
    <property type="match status" value="1"/>
</dbReference>
<dbReference type="Pfam" id="PF06985">
    <property type="entry name" value="HET"/>
    <property type="match status" value="1"/>
</dbReference>
<dbReference type="AlphaFoldDB" id="A0A6G1IYC7"/>
<evidence type="ECO:0000313" key="3">
    <source>
        <dbReference type="Proteomes" id="UP000799291"/>
    </source>
</evidence>
<feature type="domain" description="Heterokaryon incompatibility" evidence="1">
    <location>
        <begin position="4"/>
        <end position="86"/>
    </location>
</feature>